<dbReference type="SUPFAM" id="SSF81383">
    <property type="entry name" value="F-box domain"/>
    <property type="match status" value="1"/>
</dbReference>
<evidence type="ECO:0000259" key="1">
    <source>
        <dbReference type="PROSITE" id="PS50181"/>
    </source>
</evidence>
<dbReference type="EMBL" id="KN848112">
    <property type="protein sequence ID" value="KIX92038.1"/>
    <property type="molecule type" value="Genomic_DNA"/>
</dbReference>
<keyword evidence="3" id="KW-1185">Reference proteome</keyword>
<evidence type="ECO:0000313" key="2">
    <source>
        <dbReference type="EMBL" id="KIX92038.1"/>
    </source>
</evidence>
<proteinExistence type="predicted"/>
<dbReference type="PROSITE" id="PS50181">
    <property type="entry name" value="FBOX"/>
    <property type="match status" value="1"/>
</dbReference>
<evidence type="ECO:0000313" key="3">
    <source>
        <dbReference type="Proteomes" id="UP000053411"/>
    </source>
</evidence>
<sequence>MGSLLSFFNPRLSSQKRRQPCLDLVPENFSSPLTSLPTELLLIIASSLPPSALACLMLTSKHFYNTLAYEFDPRMQHHPEEKALFVRLLEKDLPHMLACYSCDILFDWRKKPRCRCPNHHNHLFLTFDPLWCYVHSPALISREMVDAFVRGYEKGPEYGPQLEELTHKCKRDGGWYPTRGKKVARRLDARVQQGRLIVHGVYSMRVPLPPHCIKPSPDYVDRSFELSLTREMAKFAGIGCVHLGHSLPAILLDSVRRLPGLFEQRPLCHDLINCGFCATDLRVRTVVGEDAHLTLQVEMWRSFGGRDPAMRDPLEDAHFQFPGNRLVAVDLNEPPTRNLEELFNGETRRRLDFRMLQAPPNRQTWLQVWMWAYSEHTASLWADLIRDGCSAMAVRAARPRRSRNCFGLQESAKAIIGAMKRRLRELNDPYLACFSIQPSNALGSTLQSIDSTSPIQAEIFIPHYRYDQGSEPTS</sequence>
<dbReference type="Pfam" id="PF12937">
    <property type="entry name" value="F-box-like"/>
    <property type="match status" value="1"/>
</dbReference>
<organism evidence="2 3">
    <name type="scientific">Fonsecaea multimorphosa CBS 102226</name>
    <dbReference type="NCBI Taxonomy" id="1442371"/>
    <lineage>
        <taxon>Eukaryota</taxon>
        <taxon>Fungi</taxon>
        <taxon>Dikarya</taxon>
        <taxon>Ascomycota</taxon>
        <taxon>Pezizomycotina</taxon>
        <taxon>Eurotiomycetes</taxon>
        <taxon>Chaetothyriomycetidae</taxon>
        <taxon>Chaetothyriales</taxon>
        <taxon>Herpotrichiellaceae</taxon>
        <taxon>Fonsecaea</taxon>
    </lineage>
</organism>
<dbReference type="GeneID" id="27718000"/>
<reference evidence="2 3" key="1">
    <citation type="submission" date="2015-01" db="EMBL/GenBank/DDBJ databases">
        <title>The Genome Sequence of Fonsecaea multimorphosa CBS 102226.</title>
        <authorList>
            <consortium name="The Broad Institute Genomics Platform"/>
            <person name="Cuomo C."/>
            <person name="de Hoog S."/>
            <person name="Gorbushina A."/>
            <person name="Stielow B."/>
            <person name="Teixiera M."/>
            <person name="Abouelleil A."/>
            <person name="Chapman S.B."/>
            <person name="Priest M."/>
            <person name="Young S.K."/>
            <person name="Wortman J."/>
            <person name="Nusbaum C."/>
            <person name="Birren B."/>
        </authorList>
    </citation>
    <scope>NUCLEOTIDE SEQUENCE [LARGE SCALE GENOMIC DNA]</scope>
    <source>
        <strain evidence="2 3">CBS 102226</strain>
    </source>
</reference>
<name>A0A0D2K6P5_9EURO</name>
<dbReference type="OrthoDB" id="4141047at2759"/>
<feature type="domain" description="F-box" evidence="1">
    <location>
        <begin position="30"/>
        <end position="88"/>
    </location>
</feature>
<dbReference type="InterPro" id="IPR036047">
    <property type="entry name" value="F-box-like_dom_sf"/>
</dbReference>
<gene>
    <name evidence="2" type="ORF">Z520_12254</name>
</gene>
<accession>A0A0D2K6P5</accession>
<dbReference type="AlphaFoldDB" id="A0A0D2K6P5"/>
<dbReference type="InterPro" id="IPR001810">
    <property type="entry name" value="F-box_dom"/>
</dbReference>
<protein>
    <recommendedName>
        <fullName evidence="1">F-box domain-containing protein</fullName>
    </recommendedName>
</protein>
<dbReference type="Proteomes" id="UP000053411">
    <property type="component" value="Unassembled WGS sequence"/>
</dbReference>
<dbReference type="VEuPathDB" id="FungiDB:Z520_12254"/>
<dbReference type="RefSeq" id="XP_016626161.1">
    <property type="nucleotide sequence ID" value="XM_016782740.1"/>
</dbReference>
<dbReference type="STRING" id="1442371.A0A0D2K6P5"/>